<dbReference type="Pfam" id="PF02574">
    <property type="entry name" value="S-methyl_trans"/>
    <property type="match status" value="1"/>
</dbReference>
<dbReference type="CDD" id="cd02070">
    <property type="entry name" value="corrinoid_protein_B12-BD"/>
    <property type="match status" value="1"/>
</dbReference>
<dbReference type="GO" id="GO:0032259">
    <property type="term" value="P:methylation"/>
    <property type="evidence" value="ECO:0007669"/>
    <property type="project" value="UniProtKB-KW"/>
</dbReference>
<dbReference type="PANTHER" id="PTHR45833:SF1">
    <property type="entry name" value="METHIONINE SYNTHASE"/>
    <property type="match status" value="1"/>
</dbReference>
<keyword evidence="16" id="KW-0170">Cobalt</keyword>
<dbReference type="InterPro" id="IPR003726">
    <property type="entry name" value="HCY_dom"/>
</dbReference>
<evidence type="ECO:0000256" key="12">
    <source>
        <dbReference type="ARBA" id="ARBA00022691"/>
    </source>
</evidence>
<dbReference type="PROSITE" id="PS50970">
    <property type="entry name" value="HCY"/>
    <property type="match status" value="1"/>
</dbReference>
<keyword evidence="13 19" id="KW-0479">Metal-binding</keyword>
<evidence type="ECO:0000256" key="17">
    <source>
        <dbReference type="ARBA" id="ARBA00025552"/>
    </source>
</evidence>
<feature type="domain" description="Pterin-binding" evidence="21">
    <location>
        <begin position="312"/>
        <end position="586"/>
    </location>
</feature>
<evidence type="ECO:0000256" key="7">
    <source>
        <dbReference type="ARBA" id="ARBA00013998"/>
    </source>
</evidence>
<dbReference type="Gene3D" id="3.20.20.20">
    <property type="entry name" value="Dihydropteroate synthase-like"/>
    <property type="match status" value="1"/>
</dbReference>
<accession>A0A1W1V0F4</accession>
<keyword evidence="8 19" id="KW-0489">Methyltransferase</keyword>
<feature type="domain" description="B12-binding N-terminal" evidence="23">
    <location>
        <begin position="575"/>
        <end position="668"/>
    </location>
</feature>
<dbReference type="AlphaFoldDB" id="A0A1W1V0F4"/>
<dbReference type="GO" id="GO:0046653">
    <property type="term" value="P:tetrahydrofolate metabolic process"/>
    <property type="evidence" value="ECO:0007669"/>
    <property type="project" value="TreeGrafter"/>
</dbReference>
<dbReference type="InterPro" id="IPR050554">
    <property type="entry name" value="Met_Synthase/Corrinoid"/>
</dbReference>
<dbReference type="EMBL" id="FWWT01000013">
    <property type="protein sequence ID" value="SMB86776.1"/>
    <property type="molecule type" value="Genomic_DNA"/>
</dbReference>
<dbReference type="GO" id="GO:0005829">
    <property type="term" value="C:cytosol"/>
    <property type="evidence" value="ECO:0007669"/>
    <property type="project" value="TreeGrafter"/>
</dbReference>
<dbReference type="GO" id="GO:0050667">
    <property type="term" value="P:homocysteine metabolic process"/>
    <property type="evidence" value="ECO:0007669"/>
    <property type="project" value="TreeGrafter"/>
</dbReference>
<dbReference type="UniPathway" id="UPA00051">
    <property type="reaction ID" value="UER00081"/>
</dbReference>
<evidence type="ECO:0000256" key="3">
    <source>
        <dbReference type="ARBA" id="ARBA00001956"/>
    </source>
</evidence>
<dbReference type="SUPFAM" id="SSF47644">
    <property type="entry name" value="Methionine synthase domain"/>
    <property type="match status" value="1"/>
</dbReference>
<comment type="cofactor">
    <cofactor evidence="3">
        <name>methylcob(III)alamin</name>
        <dbReference type="ChEBI" id="CHEBI:28115"/>
    </cofactor>
</comment>
<evidence type="ECO:0000256" key="18">
    <source>
        <dbReference type="ARBA" id="ARBA00031040"/>
    </source>
</evidence>
<dbReference type="GO" id="GO:0008705">
    <property type="term" value="F:methionine synthase activity"/>
    <property type="evidence" value="ECO:0007669"/>
    <property type="project" value="UniProtKB-EC"/>
</dbReference>
<keyword evidence="25" id="KW-1185">Reference proteome</keyword>
<dbReference type="STRING" id="656914.SAMN00017405_1188"/>
<feature type="binding site" evidence="19">
    <location>
        <position position="266"/>
    </location>
    <ligand>
        <name>Zn(2+)</name>
        <dbReference type="ChEBI" id="CHEBI:29105"/>
    </ligand>
</feature>
<dbReference type="InterPro" id="IPR003759">
    <property type="entry name" value="Cbl-bd_cap"/>
</dbReference>
<dbReference type="InterPro" id="IPR011005">
    <property type="entry name" value="Dihydropteroate_synth-like_sf"/>
</dbReference>
<evidence type="ECO:0000256" key="4">
    <source>
        <dbReference type="ARBA" id="ARBA00005178"/>
    </source>
</evidence>
<evidence type="ECO:0000259" key="21">
    <source>
        <dbReference type="PROSITE" id="PS50972"/>
    </source>
</evidence>
<keyword evidence="12" id="KW-0949">S-adenosyl-L-methionine</keyword>
<dbReference type="PROSITE" id="PS51337">
    <property type="entry name" value="B12_BINDING_NTER"/>
    <property type="match status" value="1"/>
</dbReference>
<name>A0A1W1V0F4_DESTI</name>
<dbReference type="InterPro" id="IPR017215">
    <property type="entry name" value="MetH_bac"/>
</dbReference>
<evidence type="ECO:0000256" key="1">
    <source>
        <dbReference type="ARBA" id="ARBA00001700"/>
    </source>
</evidence>
<protein>
    <recommendedName>
        <fullName evidence="7">Methionine synthase</fullName>
        <ecNumber evidence="6">2.1.1.13</ecNumber>
    </recommendedName>
    <alternativeName>
        <fullName evidence="18">5-methyltetrahydrofolate--homocysteine methyltransferase</fullName>
    </alternativeName>
</protein>
<dbReference type="PANTHER" id="PTHR45833">
    <property type="entry name" value="METHIONINE SYNTHASE"/>
    <property type="match status" value="1"/>
</dbReference>
<dbReference type="GO" id="GO:0031419">
    <property type="term" value="F:cobalamin binding"/>
    <property type="evidence" value="ECO:0007669"/>
    <property type="project" value="UniProtKB-KW"/>
</dbReference>
<dbReference type="InterPro" id="IPR036589">
    <property type="entry name" value="HCY_dom_sf"/>
</dbReference>
<keyword evidence="10" id="KW-0846">Cobalamin</keyword>
<dbReference type="InterPro" id="IPR036594">
    <property type="entry name" value="Meth_synthase_dom"/>
</dbReference>
<evidence type="ECO:0000256" key="6">
    <source>
        <dbReference type="ARBA" id="ARBA00012032"/>
    </source>
</evidence>
<dbReference type="Gene3D" id="3.20.20.330">
    <property type="entry name" value="Homocysteine-binding-like domain"/>
    <property type="match status" value="1"/>
</dbReference>
<keyword evidence="11 19" id="KW-0808">Transferase</keyword>
<comment type="pathway">
    <text evidence="4">Amino-acid biosynthesis; L-methionine biosynthesis via de novo pathway; L-methionine from L-homocysteine (MetH route): step 1/1.</text>
</comment>
<dbReference type="SUPFAM" id="SSF52242">
    <property type="entry name" value="Cobalamin (vitamin B12)-binding domain"/>
    <property type="match status" value="1"/>
</dbReference>
<dbReference type="NCBIfam" id="NF005719">
    <property type="entry name" value="PRK07535.1"/>
    <property type="match status" value="1"/>
</dbReference>
<evidence type="ECO:0000256" key="10">
    <source>
        <dbReference type="ARBA" id="ARBA00022628"/>
    </source>
</evidence>
<evidence type="ECO:0000256" key="5">
    <source>
        <dbReference type="ARBA" id="ARBA00010398"/>
    </source>
</evidence>
<evidence type="ECO:0000256" key="14">
    <source>
        <dbReference type="ARBA" id="ARBA00022833"/>
    </source>
</evidence>
<dbReference type="PROSITE" id="PS51332">
    <property type="entry name" value="B12_BINDING"/>
    <property type="match status" value="1"/>
</dbReference>
<dbReference type="Proteomes" id="UP000192731">
    <property type="component" value="Unassembled WGS sequence"/>
</dbReference>
<dbReference type="RefSeq" id="WP_084052580.1">
    <property type="nucleotide sequence ID" value="NZ_FWWT01000013.1"/>
</dbReference>
<dbReference type="EC" id="2.1.1.13" evidence="6"/>
<dbReference type="SMART" id="SM01018">
    <property type="entry name" value="B12-binding_2"/>
    <property type="match status" value="1"/>
</dbReference>
<dbReference type="OrthoDB" id="9803687at2"/>
<comment type="function">
    <text evidence="17">Catalyzes the transfer of a methyl group from methyl-cobalamin to homocysteine, yielding enzyme-bound cob(I)alamin and methionine. Subsequently, remethylates the cofactor using methyltetrahydrofolate.</text>
</comment>
<organism evidence="24 25">
    <name type="scientific">Desulfonispora thiosulfatigenes DSM 11270</name>
    <dbReference type="NCBI Taxonomy" id="656914"/>
    <lineage>
        <taxon>Bacteria</taxon>
        <taxon>Bacillati</taxon>
        <taxon>Bacillota</taxon>
        <taxon>Clostridia</taxon>
        <taxon>Eubacteriales</taxon>
        <taxon>Peptococcaceae</taxon>
        <taxon>Desulfonispora</taxon>
    </lineage>
</organism>
<evidence type="ECO:0000259" key="22">
    <source>
        <dbReference type="PROSITE" id="PS51332"/>
    </source>
</evidence>
<feature type="domain" description="Hcy-binding" evidence="20">
    <location>
        <begin position="1"/>
        <end position="281"/>
    </location>
</feature>
<dbReference type="PIRSF" id="PIRSF037472">
    <property type="entry name" value="DHPS_mtfrase"/>
    <property type="match status" value="1"/>
</dbReference>
<evidence type="ECO:0000259" key="20">
    <source>
        <dbReference type="PROSITE" id="PS50970"/>
    </source>
</evidence>
<evidence type="ECO:0000256" key="8">
    <source>
        <dbReference type="ARBA" id="ARBA00022603"/>
    </source>
</evidence>
<dbReference type="Gene3D" id="1.10.1240.10">
    <property type="entry name" value="Methionine synthase domain"/>
    <property type="match status" value="1"/>
</dbReference>
<feature type="domain" description="B12-binding" evidence="22">
    <location>
        <begin position="669"/>
        <end position="791"/>
    </location>
</feature>
<evidence type="ECO:0000256" key="13">
    <source>
        <dbReference type="ARBA" id="ARBA00022723"/>
    </source>
</evidence>
<dbReference type="InterPro" id="IPR036724">
    <property type="entry name" value="Cobalamin-bd_sf"/>
</dbReference>
<keyword evidence="14 19" id="KW-0862">Zinc</keyword>
<evidence type="ECO:0000256" key="19">
    <source>
        <dbReference type="PROSITE-ProRule" id="PRU00333"/>
    </source>
</evidence>
<dbReference type="SUPFAM" id="SSF51717">
    <property type="entry name" value="Dihydropteroate synthetase-like"/>
    <property type="match status" value="1"/>
</dbReference>
<dbReference type="Pfam" id="PF00809">
    <property type="entry name" value="Pterin_bind"/>
    <property type="match status" value="1"/>
</dbReference>
<dbReference type="PROSITE" id="PS50972">
    <property type="entry name" value="PTERIN_BINDING"/>
    <property type="match status" value="1"/>
</dbReference>
<proteinExistence type="inferred from homology"/>
<reference evidence="24 25" key="1">
    <citation type="submission" date="2017-04" db="EMBL/GenBank/DDBJ databases">
        <authorList>
            <person name="Afonso C.L."/>
            <person name="Miller P.J."/>
            <person name="Scott M.A."/>
            <person name="Spackman E."/>
            <person name="Goraichik I."/>
            <person name="Dimitrov K.M."/>
            <person name="Suarez D.L."/>
            <person name="Swayne D.E."/>
        </authorList>
    </citation>
    <scope>NUCLEOTIDE SEQUENCE [LARGE SCALE GENOMIC DNA]</scope>
    <source>
        <strain evidence="24 25">DSM 11270</strain>
    </source>
</reference>
<dbReference type="InterPro" id="IPR000489">
    <property type="entry name" value="Pterin-binding_dom"/>
</dbReference>
<feature type="binding site" evidence="19">
    <location>
        <position position="267"/>
    </location>
    <ligand>
        <name>Zn(2+)</name>
        <dbReference type="ChEBI" id="CHEBI:29105"/>
    </ligand>
</feature>
<comment type="cofactor">
    <cofactor evidence="2 19">
        <name>Zn(2+)</name>
        <dbReference type="ChEBI" id="CHEBI:29105"/>
    </cofactor>
</comment>
<keyword evidence="9" id="KW-0028">Amino-acid biosynthesis</keyword>
<comment type="catalytic activity">
    <reaction evidence="1">
        <text>(6S)-5-methyl-5,6,7,8-tetrahydrofolate + L-homocysteine = (6S)-5,6,7,8-tetrahydrofolate + L-methionine</text>
        <dbReference type="Rhea" id="RHEA:11172"/>
        <dbReference type="ChEBI" id="CHEBI:18608"/>
        <dbReference type="ChEBI" id="CHEBI:57453"/>
        <dbReference type="ChEBI" id="CHEBI:57844"/>
        <dbReference type="ChEBI" id="CHEBI:58199"/>
        <dbReference type="EC" id="2.1.1.13"/>
    </reaction>
</comment>
<evidence type="ECO:0000259" key="23">
    <source>
        <dbReference type="PROSITE" id="PS51337"/>
    </source>
</evidence>
<dbReference type="GO" id="GO:0046872">
    <property type="term" value="F:metal ion binding"/>
    <property type="evidence" value="ECO:0007669"/>
    <property type="project" value="UniProtKB-KW"/>
</dbReference>
<evidence type="ECO:0000256" key="9">
    <source>
        <dbReference type="ARBA" id="ARBA00022605"/>
    </source>
</evidence>
<dbReference type="SUPFAM" id="SSF82282">
    <property type="entry name" value="Homocysteine S-methyltransferase"/>
    <property type="match status" value="1"/>
</dbReference>
<evidence type="ECO:0000313" key="24">
    <source>
        <dbReference type="EMBL" id="SMB86776.1"/>
    </source>
</evidence>
<evidence type="ECO:0000256" key="11">
    <source>
        <dbReference type="ARBA" id="ARBA00022679"/>
    </source>
</evidence>
<keyword evidence="15" id="KW-0486">Methionine biosynthesis</keyword>
<dbReference type="Pfam" id="PF02607">
    <property type="entry name" value="B12-binding_2"/>
    <property type="match status" value="1"/>
</dbReference>
<comment type="similarity">
    <text evidence="5">Belongs to the vitamin-B12 dependent methionine synthase family.</text>
</comment>
<evidence type="ECO:0000256" key="2">
    <source>
        <dbReference type="ARBA" id="ARBA00001947"/>
    </source>
</evidence>
<evidence type="ECO:0000313" key="25">
    <source>
        <dbReference type="Proteomes" id="UP000192731"/>
    </source>
</evidence>
<sequence length="791" mass="85689">MENILKKVLVFDGAMGTLLQEKGLTPGACPELMNKEEPKKVREVHKAYVDAGADVVTTNTFGGNRIKLSEYGLENEVAEINQRGVEVAKGINDGKYFVAGSVGPTGRFLEPLGDMTFDEAYDVFKEQINALAKGGADFIIFETFHDLGEVRAGLLAAKDVCSLPVICSLTYDGGRTLTGVTPRSAAIILESLGADAIGANCSGGPEELYPVIEEITRTTSLPVIVEPNAGLPEMKEGKVYYPLDPQLFIEKMVPFFNLGMNIFGSCCGSSPLHTKNLKQKIKNITILARNVERRSTLASREQVIFLGEDTLPKIIGERINPTARKKIAQGLKEGNYGIIQEEGAIQVEAGADLLDVNVGTPGIDEKETMSKVINLLQQNISIPLVIDSTNHLVLENALKNYQGKALVNSINGEQESLNKILPLVKRYGAGVIALVLDENGIPETAQERKKIAHKICKSCEDYGISKKDIYIDCLALTIGTDDNSAKETLETIKLVKQNLGVNTILGVSNVSHGLPSRSKINSAFLAMAIASGLDVAIINPLDKNMLTSLEAASFLAGRDPKGNNYIKKNSLEVKEVEINASIPSLELVTNQVIKGSQGIRGTITALLQEKVTPIEIINQGLIPGLNIVGEKFGKGEYYLPQLMLSAETSQKAFDLLEKEMDGKFDSIQKETIIIGTVKGDVHDIGKNMVGVMLKNHGFRVIDLGKNIETEDFYKACEKEKASFVGLSALMTTTMMEIPKTIDYLKERLPNIKVIIGGAVINEDFAKESGADGYAKDAVSAVQILESLRGSK</sequence>
<gene>
    <name evidence="24" type="ORF">SAMN00017405_1188</name>
</gene>
<evidence type="ECO:0000256" key="16">
    <source>
        <dbReference type="ARBA" id="ARBA00023285"/>
    </source>
</evidence>
<feature type="binding site" evidence="19">
    <location>
        <position position="201"/>
    </location>
    <ligand>
        <name>Zn(2+)</name>
        <dbReference type="ChEBI" id="CHEBI:29105"/>
    </ligand>
</feature>
<dbReference type="Pfam" id="PF02310">
    <property type="entry name" value="B12-binding"/>
    <property type="match status" value="1"/>
</dbReference>
<dbReference type="InterPro" id="IPR006158">
    <property type="entry name" value="Cobalamin-bd"/>
</dbReference>
<evidence type="ECO:0000256" key="15">
    <source>
        <dbReference type="ARBA" id="ARBA00023167"/>
    </source>
</evidence>
<dbReference type="Gene3D" id="3.40.50.280">
    <property type="entry name" value="Cobalamin-binding domain"/>
    <property type="match status" value="1"/>
</dbReference>